<name>A0A378YBW8_9BURK</name>
<accession>A0A378YBW8</accession>
<protein>
    <recommendedName>
        <fullName evidence="4">HNH endonuclease</fullName>
    </recommendedName>
</protein>
<gene>
    <name evidence="2" type="ORF">NCTC13160_00021</name>
</gene>
<evidence type="ECO:0000313" key="2">
    <source>
        <dbReference type="EMBL" id="SUA73867.1"/>
    </source>
</evidence>
<evidence type="ECO:0008006" key="4">
    <source>
        <dbReference type="Google" id="ProtNLM"/>
    </source>
</evidence>
<sequence length="450" mass="47118">MPITHRLPSTKTVKALYANAYRCAFPNCRRPLYRVDPETGDRTLNSNVSHICARSENGPRWDENQTEADNRNFNNLLLLCLEHAWEVDQPNRMDVFTPPVLRDWKAQQLADFDALGRQGWALTDDMAESALHTSISVAAAAISLGGEGGRAPGAGGGGGGAIGANARGGNGGPGGKITLEGFADSAAAVPTLLDSGHTRLNDGQDGPAHGAGGGGAGTIGENAVGGDGGGGGDRVIARISEEEMEALRAEGFERIDFVIPEGGRAAKYPGEHAEDGGETVLNFVTANGRVLRTIRASGGRGAQSTCEIPAGSREITPADISAGFRVSAILPADVVYVRDGVCSLLGGGFTFSNVESIPVDISWILLLKLDFGASVDNMSLAMFVTVDDPYGREVLRLPVVAQREHEAEPGRVACVSLRFTARKSGPHAIRVLSGPFVLAQTSIEVRPSAA</sequence>
<dbReference type="EMBL" id="UGSG01000001">
    <property type="protein sequence ID" value="SUA73867.1"/>
    <property type="molecule type" value="Genomic_DNA"/>
</dbReference>
<evidence type="ECO:0000313" key="3">
    <source>
        <dbReference type="Proteomes" id="UP000254573"/>
    </source>
</evidence>
<feature type="compositionally biased region" description="Gly residues" evidence="1">
    <location>
        <begin position="209"/>
        <end position="229"/>
    </location>
</feature>
<organism evidence="2 3">
    <name type="scientific">Pandoraea pnomenusa</name>
    <dbReference type="NCBI Taxonomy" id="93220"/>
    <lineage>
        <taxon>Bacteria</taxon>
        <taxon>Pseudomonadati</taxon>
        <taxon>Pseudomonadota</taxon>
        <taxon>Betaproteobacteria</taxon>
        <taxon>Burkholderiales</taxon>
        <taxon>Burkholderiaceae</taxon>
        <taxon>Pandoraea</taxon>
    </lineage>
</organism>
<dbReference type="AlphaFoldDB" id="A0A378YBW8"/>
<proteinExistence type="predicted"/>
<evidence type="ECO:0000256" key="1">
    <source>
        <dbReference type="SAM" id="MobiDB-lite"/>
    </source>
</evidence>
<feature type="region of interest" description="Disordered" evidence="1">
    <location>
        <begin position="198"/>
        <end position="229"/>
    </location>
</feature>
<dbReference type="Proteomes" id="UP000254573">
    <property type="component" value="Unassembled WGS sequence"/>
</dbReference>
<reference evidence="2 3" key="1">
    <citation type="submission" date="2018-06" db="EMBL/GenBank/DDBJ databases">
        <authorList>
            <consortium name="Pathogen Informatics"/>
            <person name="Doyle S."/>
        </authorList>
    </citation>
    <scope>NUCLEOTIDE SEQUENCE [LARGE SCALE GENOMIC DNA]</scope>
    <source>
        <strain evidence="2 3">NCTC13160</strain>
    </source>
</reference>